<evidence type="ECO:0000256" key="5">
    <source>
        <dbReference type="SAM" id="SignalP"/>
    </source>
</evidence>
<proteinExistence type="predicted"/>
<keyword evidence="3 5" id="KW-0732">Signal</keyword>
<dbReference type="InterPro" id="IPR004564">
    <property type="entry name" value="OM_lipoprot_carrier_LolA-like"/>
</dbReference>
<evidence type="ECO:0000256" key="2">
    <source>
        <dbReference type="ARBA" id="ARBA00022448"/>
    </source>
</evidence>
<organism evidence="6 7">
    <name type="scientific">Vibrio hippocampi</name>
    <dbReference type="NCBI Taxonomy" id="654686"/>
    <lineage>
        <taxon>Bacteria</taxon>
        <taxon>Pseudomonadati</taxon>
        <taxon>Pseudomonadota</taxon>
        <taxon>Gammaproteobacteria</taxon>
        <taxon>Vibrionales</taxon>
        <taxon>Vibrionaceae</taxon>
        <taxon>Vibrio</taxon>
    </lineage>
</organism>
<keyword evidence="2" id="KW-0813">Transport</keyword>
<comment type="subunit">
    <text evidence="1">Monomer.</text>
</comment>
<evidence type="ECO:0000256" key="3">
    <source>
        <dbReference type="ARBA" id="ARBA00022729"/>
    </source>
</evidence>
<keyword evidence="7" id="KW-1185">Reference proteome</keyword>
<accession>A0ABN8DNT6</accession>
<protein>
    <submittedName>
        <fullName evidence="6">Outer-membrane lipoprotein carrier protein</fullName>
    </submittedName>
</protein>
<feature type="signal peptide" evidence="5">
    <location>
        <begin position="1"/>
        <end position="29"/>
    </location>
</feature>
<keyword evidence="6" id="KW-0449">Lipoprotein</keyword>
<dbReference type="EMBL" id="CAKLCM010000003">
    <property type="protein sequence ID" value="CAH0529167.1"/>
    <property type="molecule type" value="Genomic_DNA"/>
</dbReference>
<dbReference type="Gene3D" id="2.50.20.10">
    <property type="entry name" value="Lipoprotein localisation LolA/LolB/LppX"/>
    <property type="match status" value="1"/>
</dbReference>
<comment type="caution">
    <text evidence="6">The sequence shown here is derived from an EMBL/GenBank/DDBJ whole genome shotgun (WGS) entry which is preliminary data.</text>
</comment>
<keyword evidence="4" id="KW-0653">Protein transport</keyword>
<evidence type="ECO:0000256" key="4">
    <source>
        <dbReference type="ARBA" id="ARBA00022927"/>
    </source>
</evidence>
<reference evidence="6" key="1">
    <citation type="submission" date="2021-12" db="EMBL/GenBank/DDBJ databases">
        <authorList>
            <person name="Rodrigo-Torres L."/>
            <person name="Arahal R. D."/>
            <person name="Lucena T."/>
        </authorList>
    </citation>
    <scope>NUCLEOTIDE SEQUENCE</scope>
    <source>
        <strain evidence="6">CECT 8226</strain>
    </source>
</reference>
<feature type="chain" id="PRO_5046613792" evidence="5">
    <location>
        <begin position="30"/>
        <end position="213"/>
    </location>
</feature>
<dbReference type="SUPFAM" id="SSF89392">
    <property type="entry name" value="Prokaryotic lipoproteins and lipoprotein localization factors"/>
    <property type="match status" value="1"/>
</dbReference>
<dbReference type="RefSeq" id="WP_237485936.1">
    <property type="nucleotide sequence ID" value="NZ_CAKLCM010000003.1"/>
</dbReference>
<sequence>MRILVTLCTRLSLSLSILSLLMVSLPSWAQVSDLNSLQQQLAKHSVVRGDFTQLRHLAMFQQPLSSEGNFLLSKEYGLLWQQQTPFSVQLTLTQDKLRQRFANQEAQVVTADANPMAFYFSRVFLAVFQGDTSALEQEFTLQFTSDNGQWQLQLTPIKAPLNAVFASIELSGSDYIDRLALVELRGDKTEILFSQQSHEPAQLTPQESEQFGL</sequence>
<evidence type="ECO:0000313" key="7">
    <source>
        <dbReference type="Proteomes" id="UP000838160"/>
    </source>
</evidence>
<evidence type="ECO:0000256" key="1">
    <source>
        <dbReference type="ARBA" id="ARBA00011245"/>
    </source>
</evidence>
<dbReference type="Pfam" id="PF19574">
    <property type="entry name" value="LolA_3"/>
    <property type="match status" value="1"/>
</dbReference>
<dbReference type="Proteomes" id="UP000838160">
    <property type="component" value="Unassembled WGS sequence"/>
</dbReference>
<name>A0ABN8DNT6_9VIBR</name>
<dbReference type="InterPro" id="IPR029046">
    <property type="entry name" value="LolA/LolB/LppX"/>
</dbReference>
<gene>
    <name evidence="6" type="primary">lolA_2</name>
    <name evidence="6" type="ORF">VHP8226_03084</name>
</gene>
<dbReference type="CDD" id="cd16325">
    <property type="entry name" value="LolA"/>
    <property type="match status" value="1"/>
</dbReference>
<evidence type="ECO:0000313" key="6">
    <source>
        <dbReference type="EMBL" id="CAH0529167.1"/>
    </source>
</evidence>